<gene>
    <name evidence="1" type="ORF">BH720_006890</name>
</gene>
<evidence type="ECO:0000313" key="1">
    <source>
        <dbReference type="EMBL" id="XPM65428.1"/>
    </source>
</evidence>
<reference evidence="1 2" key="1">
    <citation type="journal article" date="2016" name="Genome Announc.">
        <title>Draft Genome Sequence of the Thermotolerant Cyanobacterium Desertifilum sp. IPPAS B-1220.</title>
        <authorList>
            <person name="Mironov K.S."/>
            <person name="Sinetova M.A."/>
            <person name="Bolatkhan K."/>
            <person name="Zayadan B.K."/>
            <person name="Ustinova V.V."/>
            <person name="Kupriyanova E.V."/>
            <person name="Skrypnik A.N."/>
            <person name="Gogoleva N.E."/>
            <person name="Gogolev Y.V."/>
            <person name="Los D.A."/>
        </authorList>
    </citation>
    <scope>NUCLEOTIDE SEQUENCE [LARGE SCALE GENOMIC DNA]</scope>
    <source>
        <strain evidence="1 2">IPPAS B-1220</strain>
    </source>
</reference>
<accession>A0ACD5GWR0</accession>
<dbReference type="EMBL" id="CP182909">
    <property type="protein sequence ID" value="XPM65428.1"/>
    <property type="molecule type" value="Genomic_DNA"/>
</dbReference>
<protein>
    <submittedName>
        <fullName evidence="1">Uncharacterized protein</fullName>
    </submittedName>
</protein>
<proteinExistence type="predicted"/>
<dbReference type="Proteomes" id="UP000095472">
    <property type="component" value="Chromosome"/>
</dbReference>
<keyword evidence="2" id="KW-1185">Reference proteome</keyword>
<name>A0ACD5GWR0_9CYAN</name>
<sequence>MEVSGKETLNFRGSVDTSAPNGSVGTLLLDPATLTIIDRGAFEFPEAGTQDPTLTADREYSSRRSRSGRQYGFLDRH</sequence>
<organism evidence="1 2">
    <name type="scientific">Desertifilum tharense IPPAS B-1220</name>
    <dbReference type="NCBI Taxonomy" id="1781255"/>
    <lineage>
        <taxon>Bacteria</taxon>
        <taxon>Bacillati</taxon>
        <taxon>Cyanobacteriota</taxon>
        <taxon>Cyanophyceae</taxon>
        <taxon>Desertifilales</taxon>
        <taxon>Desertifilaceae</taxon>
        <taxon>Desertifilum</taxon>
    </lineage>
</organism>
<evidence type="ECO:0000313" key="2">
    <source>
        <dbReference type="Proteomes" id="UP000095472"/>
    </source>
</evidence>